<evidence type="ECO:0000313" key="2">
    <source>
        <dbReference type="EMBL" id="BBM88122.1"/>
    </source>
</evidence>
<dbReference type="RefSeq" id="WP_151972322.1">
    <property type="nucleotide sequence ID" value="NZ_AP019860.1"/>
</dbReference>
<accession>A0A5S9F8A8</accession>
<sequence length="335" mass="38078">MVDALKQLDICVDEAKSYPGLTIIPVYSEKQNDFHVPKLFGEALKDGTMKIQEQKNSNVPRLTVDYKGEGYALGIKGHLLIGGGQDRQLYHSCLISQGCYEIPVQCVQHGRWNPGKNKNFTVCSDITSSGLRFNTQNQGQTWEKIRTYESVTHTNSGSESFTCTRTITMGSMEEQSSLMNEQNIKMSKQMIAVRNRAQKMLDDLKNPQPQQIGFFAIQVNPFIWVKEKRIETNYLLEMAGNAMLWKNIHQKAVESIIYDSAICDVDSIVELNDERKAEIAEFIAMVAVEDWEESDFIGQESRFSLMSKQYFGEAIFLDDPEEMPIHLLCSSLKES</sequence>
<reference evidence="2 3" key="1">
    <citation type="submission" date="2019-08" db="EMBL/GenBank/DDBJ databases">
        <title>Complete genome sequence of Candidatus Uab amorphum.</title>
        <authorList>
            <person name="Shiratori T."/>
            <person name="Suzuki S."/>
            <person name="Kakizawa Y."/>
            <person name="Ishida K."/>
        </authorList>
    </citation>
    <scope>NUCLEOTIDE SEQUENCE [LARGE SCALE GENOMIC DNA]</scope>
    <source>
        <strain evidence="2 3">SRT547</strain>
    </source>
</reference>
<proteinExistence type="predicted"/>
<evidence type="ECO:0000313" key="3">
    <source>
        <dbReference type="Proteomes" id="UP000326354"/>
    </source>
</evidence>
<dbReference type="EMBL" id="AP019860">
    <property type="protein sequence ID" value="BBM88122.1"/>
    <property type="molecule type" value="Genomic_DNA"/>
</dbReference>
<evidence type="ECO:0000259" key="1">
    <source>
        <dbReference type="Pfam" id="PF20208"/>
    </source>
</evidence>
<dbReference type="Pfam" id="PF20208">
    <property type="entry name" value="ARPP-1"/>
    <property type="match status" value="1"/>
</dbReference>
<dbReference type="KEGG" id="uam:UABAM_06538"/>
<dbReference type="AlphaFoldDB" id="A0A5S9F8A8"/>
<organism evidence="2 3">
    <name type="scientific">Uabimicrobium amorphum</name>
    <dbReference type="NCBI Taxonomy" id="2596890"/>
    <lineage>
        <taxon>Bacteria</taxon>
        <taxon>Pseudomonadati</taxon>
        <taxon>Planctomycetota</taxon>
        <taxon>Candidatus Uabimicrobiia</taxon>
        <taxon>Candidatus Uabimicrobiales</taxon>
        <taxon>Candidatus Uabimicrobiaceae</taxon>
        <taxon>Candidatus Uabimicrobium</taxon>
    </lineage>
</organism>
<gene>
    <name evidence="2" type="ORF">UABAM_06538</name>
</gene>
<dbReference type="OrthoDB" id="9806181at2"/>
<name>A0A5S9F8A8_UABAM</name>
<dbReference type="InterPro" id="IPR046699">
    <property type="entry name" value="ARPP-1"/>
</dbReference>
<keyword evidence="3" id="KW-1185">Reference proteome</keyword>
<dbReference type="Proteomes" id="UP000326354">
    <property type="component" value="Chromosome"/>
</dbReference>
<protein>
    <recommendedName>
        <fullName evidence="1">ARG and Rhodanese-Phosphatase-superfamily-associated domain-containing protein</fullName>
    </recommendedName>
</protein>
<feature type="domain" description="ARG and Rhodanese-Phosphatase-superfamily-associated" evidence="1">
    <location>
        <begin position="12"/>
        <end position="326"/>
    </location>
</feature>